<dbReference type="RefSeq" id="XP_028473385.1">
    <property type="nucleotide sequence ID" value="XM_028618429.1"/>
</dbReference>
<evidence type="ECO:0000256" key="2">
    <source>
        <dbReference type="SAM" id="MobiDB-lite"/>
    </source>
</evidence>
<dbReference type="InterPro" id="IPR026832">
    <property type="entry name" value="Asteroid"/>
</dbReference>
<dbReference type="OrthoDB" id="25987at2759"/>
<feature type="compositionally biased region" description="Low complexity" evidence="2">
    <location>
        <begin position="768"/>
        <end position="779"/>
    </location>
</feature>
<name>A0A427XHB0_9TREE</name>
<organism evidence="3 4">
    <name type="scientific">Apiotrichum porosum</name>
    <dbReference type="NCBI Taxonomy" id="105984"/>
    <lineage>
        <taxon>Eukaryota</taxon>
        <taxon>Fungi</taxon>
        <taxon>Dikarya</taxon>
        <taxon>Basidiomycota</taxon>
        <taxon>Agaricomycotina</taxon>
        <taxon>Tremellomycetes</taxon>
        <taxon>Trichosporonales</taxon>
        <taxon>Trichosporonaceae</taxon>
        <taxon>Apiotrichum</taxon>
    </lineage>
</organism>
<dbReference type="Gene3D" id="3.40.50.1010">
    <property type="entry name" value="5'-nuclease"/>
    <property type="match status" value="1"/>
</dbReference>
<feature type="region of interest" description="Disordered" evidence="2">
    <location>
        <begin position="482"/>
        <end position="503"/>
    </location>
</feature>
<dbReference type="EMBL" id="RSCE01000013">
    <property type="protein sequence ID" value="RSH78238.1"/>
    <property type="molecule type" value="Genomic_DNA"/>
</dbReference>
<comment type="caution">
    <text evidence="3">The sequence shown here is derived from an EMBL/GenBank/DDBJ whole genome shotgun (WGS) entry which is preliminary data.</text>
</comment>
<evidence type="ECO:0000256" key="1">
    <source>
        <dbReference type="ARBA" id="ARBA00007398"/>
    </source>
</evidence>
<evidence type="ECO:0000313" key="3">
    <source>
        <dbReference type="EMBL" id="RSH78238.1"/>
    </source>
</evidence>
<gene>
    <name evidence="3" type="ORF">EHS24_002702</name>
</gene>
<dbReference type="Proteomes" id="UP000279236">
    <property type="component" value="Unassembled WGS sequence"/>
</dbReference>
<sequence length="789" mass="86145">MGVRGLQSFLKENRQSLCNTVILSRDGAEQRPPVPVVVDAWGIIYQLYLDSLPWTSGGEYLRFYRLTRRLIKAWRSVGLEPMFVFDGAAPPEKHATLLERMQGQVSTSRMFYTISAQTRSAPSFSRGNTILPPFTMPAFARALSSLDVSARFVARGEADGMCVVVADQLGGYVLGKDTDFIILSSAASGNMKGYVPLDMVEWIEGERSEGRADGGSFMTVTAKKQQARMSRLLPPKNYRNPTLVLYTYNAPSLCRRLRLPANMLPLLSSLVGNDYTPTSAADLFFSGGAKPAERIEKVARILREQLARPLAHSDVTDLVRRVVRKLCTRPYVDDHEVDELVDAVIEATIQYVLPQTGECCSIYPFCGEGGCQTNLSRLSTPLATPPSPPEGVAAYAAAQRRGLLHNITHAFLYPDRLYLWSVLEDPSGPCSRASSSATIARQAAYSIADEALGGLSFPEPTIDELEVLQQDKDVCKLLGVASGDKGDAEENDSQEQRPSTPDEADLAAAFEPPQPSHSVTEYLRQGSSSRIASRTLDLPTPLTNDPPTCLRPVTDRLKTYLLHLGSDIPEIHALPLRLQPLAAATRMCIVEAAENDTTGSRRWRKDELEAVLRAGIGCLEGWDLIANADDEETTEDGELEESYPLLTNRNAEIVAQLSSALADASFLAQSLLLTPDSDTDNKDNLTHLTPYALFSGSALHFLLSGQDPPVSTGWRWSAAYRNKYRDTLAAVLADLPADVLGFARAHGPKSPKAESPQQRRKGSKKANGHSANGSASSGGRFDLLMSEKL</sequence>
<evidence type="ECO:0000313" key="4">
    <source>
        <dbReference type="Proteomes" id="UP000279236"/>
    </source>
</evidence>
<dbReference type="InterPro" id="IPR029060">
    <property type="entry name" value="PIN-like_dom_sf"/>
</dbReference>
<dbReference type="AlphaFoldDB" id="A0A427XHB0"/>
<feature type="compositionally biased region" description="Basic residues" evidence="2">
    <location>
        <begin position="758"/>
        <end position="767"/>
    </location>
</feature>
<proteinExistence type="inferred from homology"/>
<keyword evidence="4" id="KW-1185">Reference proteome</keyword>
<dbReference type="GeneID" id="39587245"/>
<protein>
    <submittedName>
        <fullName evidence="3">Uncharacterized protein</fullName>
    </submittedName>
</protein>
<dbReference type="PANTHER" id="PTHR15665:SF1">
    <property type="entry name" value="PROTEIN ASTEROID HOMOLOG 1"/>
    <property type="match status" value="1"/>
</dbReference>
<dbReference type="STRING" id="105984.A0A427XHB0"/>
<dbReference type="PANTHER" id="PTHR15665">
    <property type="entry name" value="ASTEROID PROTEIN"/>
    <property type="match status" value="1"/>
</dbReference>
<comment type="similarity">
    <text evidence="1">Belongs to the asteroid family.</text>
</comment>
<reference evidence="3 4" key="1">
    <citation type="submission" date="2018-11" db="EMBL/GenBank/DDBJ databases">
        <title>Genome sequence of Apiotrichum porosum DSM 27194.</title>
        <authorList>
            <person name="Aliyu H."/>
            <person name="Gorte O."/>
            <person name="Ochsenreither K."/>
        </authorList>
    </citation>
    <scope>NUCLEOTIDE SEQUENCE [LARGE SCALE GENOMIC DNA]</scope>
    <source>
        <strain evidence="3 4">DSM 27194</strain>
    </source>
</reference>
<feature type="region of interest" description="Disordered" evidence="2">
    <location>
        <begin position="743"/>
        <end position="789"/>
    </location>
</feature>
<accession>A0A427XHB0</accession>
<dbReference type="SUPFAM" id="SSF88723">
    <property type="entry name" value="PIN domain-like"/>
    <property type="match status" value="1"/>
</dbReference>